<reference evidence="4" key="1">
    <citation type="submission" date="2020-10" db="EMBL/GenBank/DDBJ databases">
        <title>Taxonomic study of unclassified bacteria belonging to the class Ktedonobacteria.</title>
        <authorList>
            <person name="Yabe S."/>
            <person name="Wang C.M."/>
            <person name="Zheng Y."/>
            <person name="Sakai Y."/>
            <person name="Cavaletti L."/>
            <person name="Monciardini P."/>
            <person name="Donadio S."/>
        </authorList>
    </citation>
    <scope>NUCLEOTIDE SEQUENCE</scope>
    <source>
        <strain evidence="4">ID150040</strain>
    </source>
</reference>
<dbReference type="PANTHER" id="PTHR44591">
    <property type="entry name" value="STRESS RESPONSE REGULATOR PROTEIN 1"/>
    <property type="match status" value="1"/>
</dbReference>
<keyword evidence="5" id="KW-1185">Reference proteome</keyword>
<comment type="caution">
    <text evidence="4">The sequence shown here is derived from an EMBL/GenBank/DDBJ whole genome shotgun (WGS) entry which is preliminary data.</text>
</comment>
<dbReference type="InterPro" id="IPR011006">
    <property type="entry name" value="CheY-like_superfamily"/>
</dbReference>
<dbReference type="EMBL" id="BNJK01000001">
    <property type="protein sequence ID" value="GHO95366.1"/>
    <property type="molecule type" value="Genomic_DNA"/>
</dbReference>
<name>A0A8J3IIV9_9CHLR</name>
<evidence type="ECO:0000256" key="2">
    <source>
        <dbReference type="PROSITE-ProRule" id="PRU00169"/>
    </source>
</evidence>
<evidence type="ECO:0000259" key="3">
    <source>
        <dbReference type="PROSITE" id="PS50110"/>
    </source>
</evidence>
<dbReference type="AlphaFoldDB" id="A0A8J3IIV9"/>
<gene>
    <name evidence="4" type="ORF">KSF_054140</name>
</gene>
<dbReference type="SMART" id="SM00448">
    <property type="entry name" value="REC"/>
    <property type="match status" value="1"/>
</dbReference>
<dbReference type="RefSeq" id="WP_220206050.1">
    <property type="nucleotide sequence ID" value="NZ_BNJK01000001.1"/>
</dbReference>
<sequence>MSSGSENEIIQDEPQAGNNQGRTILLAEDDVSNADMLRLLVQSETPYQLVQFTDEEEIFRRIDDIKAARPDLFLFDYRLSSMTALDLYDRLHSIEELQNVPAIIITASLVNEEEFIRRNIPLIQKPFDVDELLRAINQILA</sequence>
<accession>A0A8J3IIV9</accession>
<dbReference type="PROSITE" id="PS50110">
    <property type="entry name" value="RESPONSE_REGULATORY"/>
    <property type="match status" value="1"/>
</dbReference>
<dbReference type="GO" id="GO:0000160">
    <property type="term" value="P:phosphorelay signal transduction system"/>
    <property type="evidence" value="ECO:0007669"/>
    <property type="project" value="InterPro"/>
</dbReference>
<dbReference type="SUPFAM" id="SSF52172">
    <property type="entry name" value="CheY-like"/>
    <property type="match status" value="1"/>
</dbReference>
<dbReference type="InterPro" id="IPR050595">
    <property type="entry name" value="Bact_response_regulator"/>
</dbReference>
<dbReference type="PANTHER" id="PTHR44591:SF3">
    <property type="entry name" value="RESPONSE REGULATORY DOMAIN-CONTAINING PROTEIN"/>
    <property type="match status" value="1"/>
</dbReference>
<dbReference type="Pfam" id="PF00072">
    <property type="entry name" value="Response_reg"/>
    <property type="match status" value="1"/>
</dbReference>
<evidence type="ECO:0000313" key="5">
    <source>
        <dbReference type="Proteomes" id="UP000597444"/>
    </source>
</evidence>
<feature type="modified residue" description="4-aspartylphosphate" evidence="2">
    <location>
        <position position="76"/>
    </location>
</feature>
<protein>
    <recommendedName>
        <fullName evidence="3">Response regulatory domain-containing protein</fullName>
    </recommendedName>
</protein>
<organism evidence="4 5">
    <name type="scientific">Reticulibacter mediterranei</name>
    <dbReference type="NCBI Taxonomy" id="2778369"/>
    <lineage>
        <taxon>Bacteria</taxon>
        <taxon>Bacillati</taxon>
        <taxon>Chloroflexota</taxon>
        <taxon>Ktedonobacteria</taxon>
        <taxon>Ktedonobacterales</taxon>
        <taxon>Reticulibacteraceae</taxon>
        <taxon>Reticulibacter</taxon>
    </lineage>
</organism>
<dbReference type="Gene3D" id="3.40.50.2300">
    <property type="match status" value="1"/>
</dbReference>
<evidence type="ECO:0000313" key="4">
    <source>
        <dbReference type="EMBL" id="GHO95366.1"/>
    </source>
</evidence>
<evidence type="ECO:0000256" key="1">
    <source>
        <dbReference type="ARBA" id="ARBA00022553"/>
    </source>
</evidence>
<feature type="domain" description="Response regulatory" evidence="3">
    <location>
        <begin position="23"/>
        <end position="140"/>
    </location>
</feature>
<dbReference type="Proteomes" id="UP000597444">
    <property type="component" value="Unassembled WGS sequence"/>
</dbReference>
<dbReference type="InterPro" id="IPR001789">
    <property type="entry name" value="Sig_transdc_resp-reg_receiver"/>
</dbReference>
<proteinExistence type="predicted"/>
<keyword evidence="1 2" id="KW-0597">Phosphoprotein</keyword>